<name>A0A0W0UB46_9GAMM</name>
<keyword evidence="14" id="KW-1185">Reference proteome</keyword>
<keyword evidence="5" id="KW-0997">Cell inner membrane</keyword>
<evidence type="ECO:0000256" key="3">
    <source>
        <dbReference type="ARBA" id="ARBA00022475"/>
    </source>
</evidence>
<comment type="similarity">
    <text evidence="9">Belongs to the GSP H family.</text>
</comment>
<evidence type="ECO:0000256" key="1">
    <source>
        <dbReference type="ARBA" id="ARBA00004377"/>
    </source>
</evidence>
<evidence type="ECO:0000256" key="8">
    <source>
        <dbReference type="ARBA" id="ARBA00023136"/>
    </source>
</evidence>
<dbReference type="InterPro" id="IPR022346">
    <property type="entry name" value="T2SS_GspH"/>
</dbReference>
<dbReference type="EMBL" id="LNYC01000001">
    <property type="protein sequence ID" value="KTD04877.1"/>
    <property type="molecule type" value="Genomic_DNA"/>
</dbReference>
<feature type="transmembrane region" description="Helical" evidence="11">
    <location>
        <begin position="6"/>
        <end position="29"/>
    </location>
</feature>
<organism evidence="13 14">
    <name type="scientific">Legionella geestiana</name>
    <dbReference type="NCBI Taxonomy" id="45065"/>
    <lineage>
        <taxon>Bacteria</taxon>
        <taxon>Pseudomonadati</taxon>
        <taxon>Pseudomonadota</taxon>
        <taxon>Gammaproteobacteria</taxon>
        <taxon>Legionellales</taxon>
        <taxon>Legionellaceae</taxon>
        <taxon>Legionella</taxon>
    </lineage>
</organism>
<dbReference type="InterPro" id="IPR012902">
    <property type="entry name" value="N_methyl_site"/>
</dbReference>
<comment type="subcellular location">
    <subcellularLocation>
        <location evidence="1">Cell inner membrane</location>
        <topology evidence="1">Single-pass membrane protein</topology>
    </subcellularLocation>
</comment>
<evidence type="ECO:0000259" key="12">
    <source>
        <dbReference type="Pfam" id="PF12019"/>
    </source>
</evidence>
<protein>
    <recommendedName>
        <fullName evidence="2">Type II secretion system protein H</fullName>
    </recommendedName>
    <alternativeName>
        <fullName evidence="10">General secretion pathway protein H</fullName>
    </alternativeName>
</protein>
<evidence type="ECO:0000256" key="11">
    <source>
        <dbReference type="SAM" id="Phobius"/>
    </source>
</evidence>
<comment type="caution">
    <text evidence="13">The sequence shown here is derived from an EMBL/GenBank/DDBJ whole genome shotgun (WGS) entry which is preliminary data.</text>
</comment>
<evidence type="ECO:0000256" key="9">
    <source>
        <dbReference type="ARBA" id="ARBA00025772"/>
    </source>
</evidence>
<dbReference type="GO" id="GO:0005886">
    <property type="term" value="C:plasma membrane"/>
    <property type="evidence" value="ECO:0007669"/>
    <property type="project" value="UniProtKB-SubCell"/>
</dbReference>
<dbReference type="RefSeq" id="WP_028387187.1">
    <property type="nucleotide sequence ID" value="NZ_CAAAHN010000003.1"/>
</dbReference>
<keyword evidence="6 11" id="KW-0812">Transmembrane</keyword>
<dbReference type="InterPro" id="IPR049875">
    <property type="entry name" value="TypeII_GspH"/>
</dbReference>
<dbReference type="SUPFAM" id="SSF54523">
    <property type="entry name" value="Pili subunits"/>
    <property type="match status" value="1"/>
</dbReference>
<gene>
    <name evidence="13" type="ORF">Lgee_0061</name>
</gene>
<dbReference type="Gene3D" id="3.55.40.10">
    <property type="entry name" value="minor pseudopilin epsh domain"/>
    <property type="match status" value="1"/>
</dbReference>
<dbReference type="PRINTS" id="PR00885">
    <property type="entry name" value="BCTERIALGSPH"/>
</dbReference>
<keyword evidence="3" id="KW-1003">Cell membrane</keyword>
<dbReference type="PROSITE" id="PS00409">
    <property type="entry name" value="PROKAR_NTER_METHYL"/>
    <property type="match status" value="1"/>
</dbReference>
<keyword evidence="4" id="KW-0488">Methylation</keyword>
<keyword evidence="7 11" id="KW-1133">Transmembrane helix</keyword>
<evidence type="ECO:0000256" key="2">
    <source>
        <dbReference type="ARBA" id="ARBA00021549"/>
    </source>
</evidence>
<accession>A0A0W0UB46</accession>
<evidence type="ECO:0000313" key="13">
    <source>
        <dbReference type="EMBL" id="KTD04877.1"/>
    </source>
</evidence>
<feature type="domain" description="General secretion pathway GspH" evidence="12">
    <location>
        <begin position="43"/>
        <end position="136"/>
    </location>
</feature>
<dbReference type="Pfam" id="PF07963">
    <property type="entry name" value="N_methyl"/>
    <property type="match status" value="1"/>
</dbReference>
<dbReference type="STRING" id="45065.Lgee_0061"/>
<reference evidence="13 14" key="1">
    <citation type="submission" date="2015-11" db="EMBL/GenBank/DDBJ databases">
        <title>Genomic analysis of 38 Legionella species identifies large and diverse effector repertoires.</title>
        <authorList>
            <person name="Burstein D."/>
            <person name="Amaro F."/>
            <person name="Zusman T."/>
            <person name="Lifshitz Z."/>
            <person name="Cohen O."/>
            <person name="Gilbert J.A."/>
            <person name="Pupko T."/>
            <person name="Shuman H.A."/>
            <person name="Segal G."/>
        </authorList>
    </citation>
    <scope>NUCLEOTIDE SEQUENCE [LARGE SCALE GENOMIC DNA]</scope>
    <source>
        <strain evidence="13 14">ATCC 49504</strain>
    </source>
</reference>
<proteinExistence type="inferred from homology"/>
<dbReference type="InterPro" id="IPR002416">
    <property type="entry name" value="T2SS_protein-GspH"/>
</dbReference>
<dbReference type="GO" id="GO:0015627">
    <property type="term" value="C:type II protein secretion system complex"/>
    <property type="evidence" value="ECO:0007669"/>
    <property type="project" value="InterPro"/>
</dbReference>
<keyword evidence="8 11" id="KW-0472">Membrane</keyword>
<evidence type="ECO:0000256" key="6">
    <source>
        <dbReference type="ARBA" id="ARBA00022692"/>
    </source>
</evidence>
<dbReference type="InterPro" id="IPR045584">
    <property type="entry name" value="Pilin-like"/>
</dbReference>
<evidence type="ECO:0000256" key="10">
    <source>
        <dbReference type="ARBA" id="ARBA00030775"/>
    </source>
</evidence>
<dbReference type="Pfam" id="PF12019">
    <property type="entry name" value="GspH"/>
    <property type="match status" value="1"/>
</dbReference>
<dbReference type="GO" id="GO:0015628">
    <property type="term" value="P:protein secretion by the type II secretion system"/>
    <property type="evidence" value="ECO:0007669"/>
    <property type="project" value="InterPro"/>
</dbReference>
<dbReference type="AlphaFoldDB" id="A0A0W0UB46"/>
<dbReference type="PATRIC" id="fig|45065.4.peg.65"/>
<evidence type="ECO:0000256" key="5">
    <source>
        <dbReference type="ARBA" id="ARBA00022519"/>
    </source>
</evidence>
<sequence>MRPPERGFTLIEILVVVLILGITLGFAVLSFGDFGAARRVVMQAEQFANALRLVEQRAILETRTLGVRLNNRAWQVLTFDPVKGWQPGPRNNFFREHIFSGNTLVSVQKALNAEPSKPRIIFLPTGNITPFLINFGLAEQPPIASVEGKANGTILLHAIRGGA</sequence>
<dbReference type="NCBIfam" id="TIGR01708">
    <property type="entry name" value="typeII_sec_gspH"/>
    <property type="match status" value="1"/>
</dbReference>
<evidence type="ECO:0000313" key="14">
    <source>
        <dbReference type="Proteomes" id="UP000054785"/>
    </source>
</evidence>
<dbReference type="NCBIfam" id="TIGR02532">
    <property type="entry name" value="IV_pilin_GFxxxE"/>
    <property type="match status" value="1"/>
</dbReference>
<evidence type="ECO:0000256" key="7">
    <source>
        <dbReference type="ARBA" id="ARBA00022989"/>
    </source>
</evidence>
<evidence type="ECO:0000256" key="4">
    <source>
        <dbReference type="ARBA" id="ARBA00022481"/>
    </source>
</evidence>
<dbReference type="Proteomes" id="UP000054785">
    <property type="component" value="Unassembled WGS sequence"/>
</dbReference>